<sequence length="60" mass="6078">MTTEVSRTSRDGADGAAPAAVGDGRGGAPGNRPGSRTKHGSVTSVAVVPLWDRFRTGVRA</sequence>
<evidence type="ECO:0000313" key="2">
    <source>
        <dbReference type="EMBL" id="KUM88951.1"/>
    </source>
</evidence>
<feature type="region of interest" description="Disordered" evidence="1">
    <location>
        <begin position="1"/>
        <end position="43"/>
    </location>
</feature>
<protein>
    <submittedName>
        <fullName evidence="2">Uncharacterized protein</fullName>
    </submittedName>
</protein>
<name>A0A101N9E8_9ACTN</name>
<evidence type="ECO:0000313" key="3">
    <source>
        <dbReference type="Proteomes" id="UP000053039"/>
    </source>
</evidence>
<organism evidence="2 3">
    <name type="scientific">Streptomyces pseudovenezuelae</name>
    <dbReference type="NCBI Taxonomy" id="67350"/>
    <lineage>
        <taxon>Bacteria</taxon>
        <taxon>Bacillati</taxon>
        <taxon>Actinomycetota</taxon>
        <taxon>Actinomycetes</taxon>
        <taxon>Kitasatosporales</taxon>
        <taxon>Streptomycetaceae</taxon>
        <taxon>Streptomyces</taxon>
        <taxon>Streptomyces aurantiacus group</taxon>
    </lineage>
</organism>
<proteinExistence type="predicted"/>
<comment type="caution">
    <text evidence="2">The sequence shown here is derived from an EMBL/GenBank/DDBJ whole genome shotgun (WGS) entry which is preliminary data.</text>
</comment>
<evidence type="ECO:0000256" key="1">
    <source>
        <dbReference type="SAM" id="MobiDB-lite"/>
    </source>
</evidence>
<dbReference type="AlphaFoldDB" id="A0A101N9E8"/>
<dbReference type="Proteomes" id="UP000053039">
    <property type="component" value="Unassembled WGS sequence"/>
</dbReference>
<gene>
    <name evidence="2" type="ORF">AQI94_10450</name>
</gene>
<dbReference type="EMBL" id="LMWM01000009">
    <property type="protein sequence ID" value="KUM88951.1"/>
    <property type="molecule type" value="Genomic_DNA"/>
</dbReference>
<reference evidence="2 3" key="1">
    <citation type="submission" date="2015-10" db="EMBL/GenBank/DDBJ databases">
        <title>Draft genome sequence of Streptomyces pseudovenezuelae DSM 40212, type strain for the species Streptomyces pseudovenezuelae.</title>
        <authorList>
            <person name="Ruckert C."/>
            <person name="Winkler A."/>
            <person name="Kalinowski J."/>
            <person name="Kampfer P."/>
            <person name="Glaeser S."/>
        </authorList>
    </citation>
    <scope>NUCLEOTIDE SEQUENCE [LARGE SCALE GENOMIC DNA]</scope>
    <source>
        <strain evidence="2 3">DSM 40212</strain>
    </source>
</reference>
<accession>A0A101N9E8</accession>